<dbReference type="KEGG" id="pfy:PFICI_07876"/>
<dbReference type="GO" id="GO:0005351">
    <property type="term" value="F:carbohydrate:proton symporter activity"/>
    <property type="evidence" value="ECO:0007669"/>
    <property type="project" value="TreeGrafter"/>
</dbReference>
<keyword evidence="2 5" id="KW-0812">Transmembrane</keyword>
<evidence type="ECO:0000313" key="6">
    <source>
        <dbReference type="EMBL" id="ETS80347.1"/>
    </source>
</evidence>
<feature type="transmembrane region" description="Helical" evidence="5">
    <location>
        <begin position="359"/>
        <end position="377"/>
    </location>
</feature>
<dbReference type="Proteomes" id="UP000030651">
    <property type="component" value="Unassembled WGS sequence"/>
</dbReference>
<evidence type="ECO:0000256" key="2">
    <source>
        <dbReference type="ARBA" id="ARBA00022692"/>
    </source>
</evidence>
<dbReference type="eggNOG" id="KOG0254">
    <property type="taxonomic scope" value="Eukaryota"/>
</dbReference>
<sequence>MVTSAAELAYNPHLTDIVKHDDKPWYKKPNLRYLYVILIPYCGGAEWTLGFESGMMNNLQAVDSWVEYFNHPSGSTLGLMTAIQSAGMIASVPFNPYFSQWLGRRWTIVFFTALQIILMPLCPESPRWLISRDRGDEAYAILQKYHSEGHDGDEYVRLEYAQIQSSLSLEKEMASRFLWGDIFRDKAMFTRFLIAGCIGFFGQVSGNGLVTYYFAKILAIVGITNNHTIQVIILSYNCWSLLNAVPLAIIAPRFPRRMVMMISAAGMGFCFIAWTIASARFAIDASHAAAITSIVFIFLYNLFQSTGFQGLSYTYLIELYPYTQRTQGLAFKQFVGRAGNFFNAYVNPIALDAIAWKYYMVYCVWIFCECAIVYFLFPETYGRSLEETSFLLEGKEIHDKAQLGVDKVMQKELREHDATA</sequence>
<keyword evidence="4 5" id="KW-0472">Membrane</keyword>
<feature type="transmembrane region" description="Helical" evidence="5">
    <location>
        <begin position="285"/>
        <end position="303"/>
    </location>
</feature>
<feature type="transmembrane region" description="Helical" evidence="5">
    <location>
        <begin position="258"/>
        <end position="279"/>
    </location>
</feature>
<evidence type="ECO:0000256" key="1">
    <source>
        <dbReference type="ARBA" id="ARBA00004141"/>
    </source>
</evidence>
<feature type="transmembrane region" description="Helical" evidence="5">
    <location>
        <begin position="192"/>
        <end position="215"/>
    </location>
</feature>
<feature type="transmembrane region" description="Helical" evidence="5">
    <location>
        <begin position="33"/>
        <end position="51"/>
    </location>
</feature>
<dbReference type="SUPFAM" id="SSF103473">
    <property type="entry name" value="MFS general substrate transporter"/>
    <property type="match status" value="1"/>
</dbReference>
<keyword evidence="7" id="KW-1185">Reference proteome</keyword>
<reference evidence="7" key="1">
    <citation type="journal article" date="2015" name="BMC Genomics">
        <title>Genomic and transcriptomic analysis of the endophytic fungus Pestalotiopsis fici reveals its lifestyle and high potential for synthesis of natural products.</title>
        <authorList>
            <person name="Wang X."/>
            <person name="Zhang X."/>
            <person name="Liu L."/>
            <person name="Xiang M."/>
            <person name="Wang W."/>
            <person name="Sun X."/>
            <person name="Che Y."/>
            <person name="Guo L."/>
            <person name="Liu G."/>
            <person name="Guo L."/>
            <person name="Wang C."/>
            <person name="Yin W.B."/>
            <person name="Stadler M."/>
            <person name="Zhang X."/>
            <person name="Liu X."/>
        </authorList>
    </citation>
    <scope>NUCLEOTIDE SEQUENCE [LARGE SCALE GENOMIC DNA]</scope>
    <source>
        <strain evidence="7">W106-1 / CGMCC3.15140</strain>
    </source>
</reference>
<dbReference type="Pfam" id="PF00083">
    <property type="entry name" value="Sugar_tr"/>
    <property type="match status" value="1"/>
</dbReference>
<proteinExistence type="predicted"/>
<dbReference type="InterPro" id="IPR050360">
    <property type="entry name" value="MFS_Sugar_Transporters"/>
</dbReference>
<evidence type="ECO:0000256" key="4">
    <source>
        <dbReference type="ARBA" id="ARBA00023136"/>
    </source>
</evidence>
<feature type="transmembrane region" description="Helical" evidence="5">
    <location>
        <begin position="227"/>
        <end position="251"/>
    </location>
</feature>
<evidence type="ECO:0000313" key="7">
    <source>
        <dbReference type="Proteomes" id="UP000030651"/>
    </source>
</evidence>
<evidence type="ECO:0000256" key="3">
    <source>
        <dbReference type="ARBA" id="ARBA00022989"/>
    </source>
</evidence>
<dbReference type="PANTHER" id="PTHR48022">
    <property type="entry name" value="PLASTIDIC GLUCOSE TRANSPORTER 4"/>
    <property type="match status" value="1"/>
</dbReference>
<dbReference type="Gene3D" id="1.20.1250.20">
    <property type="entry name" value="MFS general substrate transporter like domains"/>
    <property type="match status" value="2"/>
</dbReference>
<dbReference type="HOGENOM" id="CLU_001265_30_13_1"/>
<dbReference type="OrthoDB" id="6133115at2759"/>
<organism evidence="6 7">
    <name type="scientific">Pestalotiopsis fici (strain W106-1 / CGMCC3.15140)</name>
    <dbReference type="NCBI Taxonomy" id="1229662"/>
    <lineage>
        <taxon>Eukaryota</taxon>
        <taxon>Fungi</taxon>
        <taxon>Dikarya</taxon>
        <taxon>Ascomycota</taxon>
        <taxon>Pezizomycotina</taxon>
        <taxon>Sordariomycetes</taxon>
        <taxon>Xylariomycetidae</taxon>
        <taxon>Amphisphaeriales</taxon>
        <taxon>Sporocadaceae</taxon>
        <taxon>Pestalotiopsis</taxon>
    </lineage>
</organism>
<keyword evidence="3 5" id="KW-1133">Transmembrane helix</keyword>
<accession>W3X4N6</accession>
<dbReference type="GO" id="GO:0016020">
    <property type="term" value="C:membrane"/>
    <property type="evidence" value="ECO:0007669"/>
    <property type="project" value="UniProtKB-SubCell"/>
</dbReference>
<protein>
    <recommendedName>
        <fullName evidence="8">Major facilitator superfamily (MFS) profile domain-containing protein</fullName>
    </recommendedName>
</protein>
<dbReference type="GeneID" id="19272889"/>
<dbReference type="AlphaFoldDB" id="W3X4N6"/>
<dbReference type="PANTHER" id="PTHR48022:SF29">
    <property type="entry name" value="SUGAR TRANSPORTER, PUTATIVE (AFU_ORTHOLOGUE AFUA_6G14500)-RELATED"/>
    <property type="match status" value="1"/>
</dbReference>
<dbReference type="RefSeq" id="XP_007834648.1">
    <property type="nucleotide sequence ID" value="XM_007836457.1"/>
</dbReference>
<dbReference type="InterPro" id="IPR036259">
    <property type="entry name" value="MFS_trans_sf"/>
</dbReference>
<dbReference type="OMA" id="WIFCECA"/>
<dbReference type="EMBL" id="KI912113">
    <property type="protein sequence ID" value="ETS80347.1"/>
    <property type="molecule type" value="Genomic_DNA"/>
</dbReference>
<comment type="subcellular location">
    <subcellularLocation>
        <location evidence="1">Membrane</location>
        <topology evidence="1">Multi-pass membrane protein</topology>
    </subcellularLocation>
</comment>
<dbReference type="InterPro" id="IPR005828">
    <property type="entry name" value="MFS_sugar_transport-like"/>
</dbReference>
<gene>
    <name evidence="6" type="ORF">PFICI_07876</name>
</gene>
<evidence type="ECO:0000256" key="5">
    <source>
        <dbReference type="SAM" id="Phobius"/>
    </source>
</evidence>
<evidence type="ECO:0008006" key="8">
    <source>
        <dbReference type="Google" id="ProtNLM"/>
    </source>
</evidence>
<dbReference type="InParanoid" id="W3X4N6"/>
<name>W3X4N6_PESFW</name>